<evidence type="ECO:0000313" key="2">
    <source>
        <dbReference type="EMBL" id="QDY51672.1"/>
    </source>
</evidence>
<name>A0A5B8IHE1_9VIRU</name>
<dbReference type="Pfam" id="PF19196">
    <property type="entry name" value="DUF5871"/>
    <property type="match status" value="1"/>
</dbReference>
<dbReference type="EMBL" id="MK250085">
    <property type="protein sequence ID" value="QDY51672.1"/>
    <property type="molecule type" value="Genomic_DNA"/>
</dbReference>
<gene>
    <name evidence="2" type="ORF">1_57</name>
</gene>
<proteinExistence type="predicted"/>
<organism evidence="2">
    <name type="scientific">Mimiviridae sp. ChoanoV1</name>
    <dbReference type="NCBI Taxonomy" id="2596887"/>
    <lineage>
        <taxon>Viruses</taxon>
        <taxon>Varidnaviria</taxon>
        <taxon>Bamfordvirae</taxon>
        <taxon>Nucleocytoviricota</taxon>
        <taxon>Megaviricetes</taxon>
        <taxon>Imitervirales</taxon>
        <taxon>Schizomimiviridae</taxon>
    </lineage>
</organism>
<feature type="region of interest" description="Disordered" evidence="1">
    <location>
        <begin position="259"/>
        <end position="309"/>
    </location>
</feature>
<accession>A0A5B8IHE1</accession>
<sequence>MDILDYRTINLNRIVYNEPCKVKGNCLMTQTKYNYNERNIPIYIQTPRMKTINGLVMNDTRSYIELEINKNHVNFYDFINSLDEHNVNITYTNSENWFEQKLPLDVIEDFYNSPVKMTKMNTLPTIKLKVPIYKTKKNCEIFSENGQTLEGKQITKNTDVICILELSGIKYYKHRFECEWNVVQIKAFVNDDVIRECMVREDLLSDNEDESTEYSIEEKKNKNTKQIMLTEEIIPNQNLDTINVNKVDSENIENVEELENIEESENVEELANNEESENVEELENREESENVEESENREESENVNELDELDELEELEELEELDELDNLEEIELNEPKNINELMNEINELKQRALEKDEEVTNLKNKYKNLYQELNL</sequence>
<protein>
    <submittedName>
        <fullName evidence="2">Uncharacterized protein</fullName>
    </submittedName>
</protein>
<evidence type="ECO:0000256" key="1">
    <source>
        <dbReference type="SAM" id="MobiDB-lite"/>
    </source>
</evidence>
<reference evidence="2" key="1">
    <citation type="submission" date="2018-11" db="EMBL/GenBank/DDBJ databases">
        <title>A distinct lineage of giant viruses engineers rhodopsin photosystems in predatory marine eukaryotes.</title>
        <authorList>
            <person name="Needham D.M."/>
            <person name="Yoshizawa S."/>
            <person name="Hosaka T."/>
            <person name="Poirier C."/>
            <person name="Choi C.-J."/>
            <person name="Hehenberger E."/>
            <person name="Irwin N.A.T."/>
            <person name="Wilken S."/>
            <person name="Yung C.-M."/>
            <person name="Bachy C."/>
            <person name="Kurihara R."/>
            <person name="Nakajima Y."/>
            <person name="Kojima K."/>
            <person name="Kimura-Someya T."/>
            <person name="Leonard G."/>
            <person name="Malmstrom R.R."/>
            <person name="Mende D."/>
            <person name="Olson D.K."/>
            <person name="Sudo Y."/>
            <person name="Sudek S."/>
            <person name="Richards T.A."/>
            <person name="DeLong E.F."/>
            <person name="Keeling P.J."/>
            <person name="Santoro A.E."/>
            <person name="Shirouzu M."/>
            <person name="Iwasaki W."/>
            <person name="Worden A.Z."/>
        </authorList>
    </citation>
    <scope>NUCLEOTIDE SEQUENCE</scope>
</reference>
<dbReference type="InterPro" id="IPR043804">
    <property type="entry name" value="DUF5871"/>
</dbReference>